<proteinExistence type="predicted"/>
<dbReference type="EMBL" id="AP025592">
    <property type="protein sequence ID" value="BDG09320.1"/>
    <property type="molecule type" value="Genomic_DNA"/>
</dbReference>
<protein>
    <submittedName>
        <fullName evidence="1">Uncharacterized protein</fullName>
    </submittedName>
</protein>
<sequence length="72" mass="7673">MSTKRERFFRCRSQDAGTEELVLQAWDAQAAARAYREALRRGGLSSAVAVEVEELAGRPITPGALLAAPAGA</sequence>
<evidence type="ECO:0000313" key="1">
    <source>
        <dbReference type="EMBL" id="BDG09320.1"/>
    </source>
</evidence>
<keyword evidence="2" id="KW-1185">Reference proteome</keyword>
<evidence type="ECO:0000313" key="2">
    <source>
        <dbReference type="Proteomes" id="UP001162734"/>
    </source>
</evidence>
<dbReference type="Proteomes" id="UP001162734">
    <property type="component" value="Chromosome"/>
</dbReference>
<gene>
    <name evidence="1" type="ORF">AMPC_24330</name>
</gene>
<organism evidence="1 2">
    <name type="scientific">Anaeromyxobacter paludicola</name>
    <dbReference type="NCBI Taxonomy" id="2918171"/>
    <lineage>
        <taxon>Bacteria</taxon>
        <taxon>Pseudomonadati</taxon>
        <taxon>Myxococcota</taxon>
        <taxon>Myxococcia</taxon>
        <taxon>Myxococcales</taxon>
        <taxon>Cystobacterineae</taxon>
        <taxon>Anaeromyxobacteraceae</taxon>
        <taxon>Anaeromyxobacter</taxon>
    </lineage>
</organism>
<accession>A0ABM7XBS7</accession>
<reference evidence="2" key="1">
    <citation type="journal article" date="2022" name="Int. J. Syst. Evol. Microbiol.">
        <title>Anaeromyxobacter oryzae sp. nov., Anaeromyxobacter diazotrophicus sp. nov. and Anaeromyxobacter paludicola sp. nov., isolated from paddy soils.</title>
        <authorList>
            <person name="Itoh H."/>
            <person name="Xu Z."/>
            <person name="Mise K."/>
            <person name="Masuda Y."/>
            <person name="Ushijima N."/>
            <person name="Hayakawa C."/>
            <person name="Shiratori Y."/>
            <person name="Senoo K."/>
        </authorList>
    </citation>
    <scope>NUCLEOTIDE SEQUENCE [LARGE SCALE GENOMIC DNA]</scope>
    <source>
        <strain evidence="2">Red630</strain>
    </source>
</reference>
<dbReference type="RefSeq" id="WP_248341433.1">
    <property type="nucleotide sequence ID" value="NZ_AP025592.1"/>
</dbReference>
<name>A0ABM7XBS7_9BACT</name>